<dbReference type="InterPro" id="IPR029787">
    <property type="entry name" value="Nucleotide_cyclase"/>
</dbReference>
<reference evidence="3 4" key="1">
    <citation type="submission" date="2019-03" db="EMBL/GenBank/DDBJ databases">
        <title>Genomic Encyclopedia of Type Strains, Phase IV (KMG-IV): sequencing the most valuable type-strain genomes for metagenomic binning, comparative biology and taxonomic classification.</title>
        <authorList>
            <person name="Goeker M."/>
        </authorList>
    </citation>
    <scope>NUCLEOTIDE SEQUENCE [LARGE SCALE GENOMIC DNA]</scope>
    <source>
        <strain evidence="3 4">DSM 20467</strain>
    </source>
</reference>
<dbReference type="InterPro" id="IPR035919">
    <property type="entry name" value="EAL_sf"/>
</dbReference>
<keyword evidence="4" id="KW-1185">Reference proteome</keyword>
<dbReference type="SUPFAM" id="SSF141868">
    <property type="entry name" value="EAL domain-like"/>
    <property type="match status" value="1"/>
</dbReference>
<dbReference type="InterPro" id="IPR043128">
    <property type="entry name" value="Rev_trsase/Diguanyl_cyclase"/>
</dbReference>
<dbReference type="PROSITE" id="PS50883">
    <property type="entry name" value="EAL"/>
    <property type="match status" value="1"/>
</dbReference>
<dbReference type="PROSITE" id="PS50887">
    <property type="entry name" value="GGDEF"/>
    <property type="match status" value="1"/>
</dbReference>
<dbReference type="EMBL" id="SMAA01000009">
    <property type="protein sequence ID" value="TCS78667.1"/>
    <property type="molecule type" value="Genomic_DNA"/>
</dbReference>
<proteinExistence type="predicted"/>
<dbReference type="Pfam" id="PF00990">
    <property type="entry name" value="GGDEF"/>
    <property type="match status" value="1"/>
</dbReference>
<dbReference type="PANTHER" id="PTHR33121">
    <property type="entry name" value="CYCLIC DI-GMP PHOSPHODIESTERASE PDEF"/>
    <property type="match status" value="1"/>
</dbReference>
<feature type="domain" description="GGDEF" evidence="2">
    <location>
        <begin position="51"/>
        <end position="175"/>
    </location>
</feature>
<dbReference type="Pfam" id="PF00563">
    <property type="entry name" value="EAL"/>
    <property type="match status" value="1"/>
</dbReference>
<dbReference type="GO" id="GO:0071111">
    <property type="term" value="F:cyclic-guanylate-specific phosphodiesterase activity"/>
    <property type="evidence" value="ECO:0007669"/>
    <property type="project" value="InterPro"/>
</dbReference>
<accession>A0A4R3K762</accession>
<dbReference type="SMART" id="SM00052">
    <property type="entry name" value="EAL"/>
    <property type="match status" value="1"/>
</dbReference>
<dbReference type="Gene3D" id="3.30.70.270">
    <property type="match status" value="1"/>
</dbReference>
<gene>
    <name evidence="3" type="ORF">EDC37_10920</name>
</gene>
<dbReference type="AlphaFoldDB" id="A0A4R3K762"/>
<comment type="caution">
    <text evidence="3">The sequence shown here is derived from an EMBL/GenBank/DDBJ whole genome shotgun (WGS) entry which is preliminary data.</text>
</comment>
<dbReference type="InterPro" id="IPR001633">
    <property type="entry name" value="EAL_dom"/>
</dbReference>
<feature type="domain" description="EAL" evidence="1">
    <location>
        <begin position="184"/>
        <end position="436"/>
    </location>
</feature>
<organism evidence="3 4">
    <name type="scientific">Pectinatus cerevisiiphilus</name>
    <dbReference type="NCBI Taxonomy" id="86956"/>
    <lineage>
        <taxon>Bacteria</taxon>
        <taxon>Bacillati</taxon>
        <taxon>Bacillota</taxon>
        <taxon>Negativicutes</taxon>
        <taxon>Selenomonadales</taxon>
        <taxon>Selenomonadaceae</taxon>
        <taxon>Pectinatus</taxon>
    </lineage>
</organism>
<dbReference type="Proteomes" id="UP000295188">
    <property type="component" value="Unassembled WGS sequence"/>
</dbReference>
<dbReference type="SMART" id="SM00267">
    <property type="entry name" value="GGDEF"/>
    <property type="match status" value="1"/>
</dbReference>
<name>A0A4R3K762_9FIRM</name>
<dbReference type="PANTHER" id="PTHR33121:SF70">
    <property type="entry name" value="SIGNALING PROTEIN YKOW"/>
    <property type="match status" value="1"/>
</dbReference>
<evidence type="ECO:0000313" key="3">
    <source>
        <dbReference type="EMBL" id="TCS78667.1"/>
    </source>
</evidence>
<dbReference type="InterPro" id="IPR000160">
    <property type="entry name" value="GGDEF_dom"/>
</dbReference>
<dbReference type="Gene3D" id="3.20.20.450">
    <property type="entry name" value="EAL domain"/>
    <property type="match status" value="1"/>
</dbReference>
<protein>
    <submittedName>
        <fullName evidence="3">Diguanylate cyclase (GGDEF)-like protein</fullName>
    </submittedName>
</protein>
<evidence type="ECO:0000313" key="4">
    <source>
        <dbReference type="Proteomes" id="UP000295188"/>
    </source>
</evidence>
<dbReference type="RefSeq" id="WP_165874477.1">
    <property type="nucleotide sequence ID" value="NZ_SMAA01000009.1"/>
</dbReference>
<evidence type="ECO:0000259" key="2">
    <source>
        <dbReference type="PROSITE" id="PS50887"/>
    </source>
</evidence>
<dbReference type="CDD" id="cd01948">
    <property type="entry name" value="EAL"/>
    <property type="match status" value="1"/>
</dbReference>
<dbReference type="SUPFAM" id="SSF55073">
    <property type="entry name" value="Nucleotide cyclase"/>
    <property type="match status" value="1"/>
</dbReference>
<dbReference type="NCBIfam" id="TIGR00254">
    <property type="entry name" value="GGDEF"/>
    <property type="match status" value="1"/>
</dbReference>
<sequence>MPDEIADFHAQIKILKEKLESYRDNDALTQIYNKMTFYKKAAELLQDKKTGDYIIICIDIEKFSFVNALYGNETGDFILWYIAHYLQESLTDEAVIGRIGGDIFAVCLQDKQQQKFLDNVFSIFTNAPVPMKIVPAVGICRVKENTAVSFLCDWAILALRSIKRNYFRHVALFDDTIREKMLEEQALLSIAEEALSNGEFKLYFQPKCNMNNGKIVGAEVLIRWLHPRKGIVMPGVFIPLFEKNGFIEKLDSYIWEETVIWLKKRIEMGANVVPLSVNISRTDITNMDVYSFLTRLVEKYEIDPHFLELEITESAYIDKTEEIINLSARLMDYGFIVQIDDFGSGYSSLNILKDIKANVLKIDMRFLETEDKKSKDIIQSVVYMGRWLNMLIITEGVEKQEQVDFLRKIGCTYAQGFFYYRAMEEKAFEKLIDKSEIIDYPMGKYLTDEKYMPTDIDGLFHENVLGSQLLGKIIGALAIYSYKNDELHLQQANEEYGYIIRHNGLGQDADIDIIELLDNVDREKIKQNIKKVLLENTPADMIVVLKRKNKNKCWLKIRLFTVAELHRCSFFYISIFDVTESMEQLLVKT</sequence>
<dbReference type="InterPro" id="IPR050706">
    <property type="entry name" value="Cyclic-di-GMP_PDE-like"/>
</dbReference>
<evidence type="ECO:0000259" key="1">
    <source>
        <dbReference type="PROSITE" id="PS50883"/>
    </source>
</evidence>